<dbReference type="EMBL" id="WMLB01000001">
    <property type="protein sequence ID" value="MTH66816.1"/>
    <property type="molecule type" value="Genomic_DNA"/>
</dbReference>
<gene>
    <name evidence="2" type="ORF">GJ743_00315</name>
</gene>
<dbReference type="AlphaFoldDB" id="A0A6I3M653"/>
<evidence type="ECO:0000313" key="2">
    <source>
        <dbReference type="EMBL" id="MTH66816.1"/>
    </source>
</evidence>
<dbReference type="Gene3D" id="3.40.50.360">
    <property type="match status" value="1"/>
</dbReference>
<dbReference type="Proteomes" id="UP000433071">
    <property type="component" value="Unassembled WGS sequence"/>
</dbReference>
<dbReference type="InterPro" id="IPR026816">
    <property type="entry name" value="Flavodoxin_dom"/>
</dbReference>
<organism evidence="2 3">
    <name type="scientific">Agromyces bracchium</name>
    <dbReference type="NCBI Taxonomy" id="88376"/>
    <lineage>
        <taxon>Bacteria</taxon>
        <taxon>Bacillati</taxon>
        <taxon>Actinomycetota</taxon>
        <taxon>Actinomycetes</taxon>
        <taxon>Micrococcales</taxon>
        <taxon>Microbacteriaceae</taxon>
        <taxon>Agromyces</taxon>
    </lineage>
</organism>
<dbReference type="InterPro" id="IPR029039">
    <property type="entry name" value="Flavoprotein-like_sf"/>
</dbReference>
<comment type="caution">
    <text evidence="2">The sequence shown here is derived from an EMBL/GenBank/DDBJ whole genome shotgun (WGS) entry which is preliminary data.</text>
</comment>
<dbReference type="InterPro" id="IPR008254">
    <property type="entry name" value="Flavodoxin/NO_synth"/>
</dbReference>
<dbReference type="GO" id="GO:0006783">
    <property type="term" value="P:heme biosynthetic process"/>
    <property type="evidence" value="ECO:0007669"/>
    <property type="project" value="TreeGrafter"/>
</dbReference>
<dbReference type="InterPro" id="IPR052200">
    <property type="entry name" value="Protoporphyrinogen_IX_DH"/>
</dbReference>
<dbReference type="OrthoDB" id="129384at2"/>
<name>A0A6I3M653_9MICO</name>
<feature type="domain" description="Flavodoxin-like" evidence="1">
    <location>
        <begin position="3"/>
        <end position="168"/>
    </location>
</feature>
<protein>
    <submittedName>
        <fullName evidence="2">Flavodoxin</fullName>
    </submittedName>
</protein>
<keyword evidence="3" id="KW-1185">Reference proteome</keyword>
<reference evidence="2 3" key="1">
    <citation type="submission" date="2019-11" db="EMBL/GenBank/DDBJ databases">
        <title>Agromyces kandeliae sp. nov., isolated from mangrove soil.</title>
        <authorList>
            <person name="Wang R."/>
        </authorList>
    </citation>
    <scope>NUCLEOTIDE SEQUENCE [LARGE SCALE GENOMIC DNA]</scope>
    <source>
        <strain evidence="2 3">JCM 11433</strain>
    </source>
</reference>
<sequence>MRVLVAYSSKYGATRGIADRVADRLRDADHEVDIEHCDDVEFPEGFDAFVIGSAVYLGKWRKEARKFVRRNHELLAGRPVWLFSSGPLGTERVDKDGNDVLAGAAPKEFAEFEELIHPRGTMVFFGALDTEHLRGPDRIVSWMPENDALPTGDFRDWDAIDAWARKVAAELAAQPA</sequence>
<dbReference type="GO" id="GO:0010181">
    <property type="term" value="F:FMN binding"/>
    <property type="evidence" value="ECO:0007669"/>
    <property type="project" value="InterPro"/>
</dbReference>
<dbReference type="SUPFAM" id="SSF52218">
    <property type="entry name" value="Flavoproteins"/>
    <property type="match status" value="1"/>
</dbReference>
<dbReference type="PANTHER" id="PTHR38030:SF2">
    <property type="entry name" value="PROTOPORPHYRINOGEN IX DEHYDROGENASE [QUINONE]"/>
    <property type="match status" value="1"/>
</dbReference>
<dbReference type="RefSeq" id="WP_155049950.1">
    <property type="nucleotide sequence ID" value="NZ_BAAAIB010000007.1"/>
</dbReference>
<proteinExistence type="predicted"/>
<accession>A0A6I3M653</accession>
<dbReference type="GO" id="GO:0070819">
    <property type="term" value="F:menaquinone-dependent protoporphyrinogen oxidase activity"/>
    <property type="evidence" value="ECO:0007669"/>
    <property type="project" value="TreeGrafter"/>
</dbReference>
<dbReference type="Pfam" id="PF12724">
    <property type="entry name" value="Flavodoxin_5"/>
    <property type="match status" value="1"/>
</dbReference>
<dbReference type="PROSITE" id="PS50902">
    <property type="entry name" value="FLAVODOXIN_LIKE"/>
    <property type="match status" value="1"/>
</dbReference>
<dbReference type="PANTHER" id="PTHR38030">
    <property type="entry name" value="PROTOPORPHYRINOGEN IX DEHYDROGENASE [MENAQUINONE]"/>
    <property type="match status" value="1"/>
</dbReference>
<evidence type="ECO:0000313" key="3">
    <source>
        <dbReference type="Proteomes" id="UP000433071"/>
    </source>
</evidence>
<evidence type="ECO:0000259" key="1">
    <source>
        <dbReference type="PROSITE" id="PS50902"/>
    </source>
</evidence>